<keyword evidence="1" id="KW-0812">Transmembrane</keyword>
<sequence length="48" mass="5382">MPKSTLLPSFSPIVFCIRFSVTKICIILLMIYPKMNAQSAIQKNPVVV</sequence>
<keyword evidence="3" id="KW-1185">Reference proteome</keyword>
<accession>W8VX19</accession>
<protein>
    <submittedName>
        <fullName evidence="2">Uncharacterized protein</fullName>
    </submittedName>
</protein>
<evidence type="ECO:0000256" key="1">
    <source>
        <dbReference type="SAM" id="Phobius"/>
    </source>
</evidence>
<dbReference type="AlphaFoldDB" id="W8VX19"/>
<feature type="transmembrane region" description="Helical" evidence="1">
    <location>
        <begin position="12"/>
        <end position="32"/>
    </location>
</feature>
<organism evidence="2 3">
    <name type="scientific">Nonlabens marinus S1-08</name>
    <dbReference type="NCBI Taxonomy" id="1454201"/>
    <lineage>
        <taxon>Bacteria</taxon>
        <taxon>Pseudomonadati</taxon>
        <taxon>Bacteroidota</taxon>
        <taxon>Flavobacteriia</taxon>
        <taxon>Flavobacteriales</taxon>
        <taxon>Flavobacteriaceae</taxon>
        <taxon>Nonlabens</taxon>
    </lineage>
</organism>
<gene>
    <name evidence="2" type="ORF">NMS_1203</name>
</gene>
<evidence type="ECO:0000313" key="3">
    <source>
        <dbReference type="Proteomes" id="UP000031760"/>
    </source>
</evidence>
<dbReference type="STRING" id="1454201.NMS_1203"/>
<dbReference type="HOGENOM" id="CLU_3155497_0_0_10"/>
<dbReference type="EMBL" id="AP014548">
    <property type="protein sequence ID" value="BAO55212.1"/>
    <property type="molecule type" value="Genomic_DNA"/>
</dbReference>
<keyword evidence="1" id="KW-0472">Membrane</keyword>
<reference evidence="2 3" key="1">
    <citation type="journal article" date="2014" name="Proc. Natl. Acad. Sci. U.S.A.">
        <title>Functional characterization of flavobacteria rhodopsins reveals a unique class of light-driven chloride pump in bacteria.</title>
        <authorList>
            <person name="Yoshizawa S."/>
            <person name="Kumagai Y."/>
            <person name="Kim H."/>
            <person name="Ogura Y."/>
            <person name="Hayashi T."/>
            <person name="Iwasaki W."/>
            <person name="DeLong E.F."/>
            <person name="Kogure K."/>
        </authorList>
    </citation>
    <scope>NUCLEOTIDE SEQUENCE [LARGE SCALE GENOMIC DNA]</scope>
    <source>
        <strain evidence="2 3">S1-08</strain>
    </source>
</reference>
<keyword evidence="1" id="KW-1133">Transmembrane helix</keyword>
<dbReference type="Proteomes" id="UP000031760">
    <property type="component" value="Chromosome"/>
</dbReference>
<dbReference type="KEGG" id="nmf:NMS_1203"/>
<evidence type="ECO:0000313" key="2">
    <source>
        <dbReference type="EMBL" id="BAO55212.1"/>
    </source>
</evidence>
<name>W8VX19_9FLAO</name>
<proteinExistence type="predicted"/>